<evidence type="ECO:0000313" key="2">
    <source>
        <dbReference type="EMBL" id="MFC0249895.1"/>
    </source>
</evidence>
<keyword evidence="1" id="KW-0812">Transmembrane</keyword>
<name>A0ABV6F8M6_9MICC</name>
<reference evidence="2 3" key="1">
    <citation type="submission" date="2024-09" db="EMBL/GenBank/DDBJ databases">
        <authorList>
            <person name="Sun Q."/>
            <person name="Mori K."/>
        </authorList>
    </citation>
    <scope>NUCLEOTIDE SEQUENCE [LARGE SCALE GENOMIC DNA]</scope>
    <source>
        <strain evidence="2 3">CCM 7609</strain>
    </source>
</reference>
<evidence type="ECO:0000313" key="3">
    <source>
        <dbReference type="Proteomes" id="UP001589766"/>
    </source>
</evidence>
<accession>A0ABV6F8M6</accession>
<keyword evidence="1" id="KW-0472">Membrane</keyword>
<dbReference type="Proteomes" id="UP001589766">
    <property type="component" value="Unassembled WGS sequence"/>
</dbReference>
<comment type="caution">
    <text evidence="2">The sequence shown here is derived from an EMBL/GenBank/DDBJ whole genome shotgun (WGS) entry which is preliminary data.</text>
</comment>
<protein>
    <submittedName>
        <fullName evidence="2">DUF3054 domain-containing protein</fullName>
    </submittedName>
</protein>
<organism evidence="2 3">
    <name type="scientific">Citricoccus parietis</name>
    <dbReference type="NCBI Taxonomy" id="592307"/>
    <lineage>
        <taxon>Bacteria</taxon>
        <taxon>Bacillati</taxon>
        <taxon>Actinomycetota</taxon>
        <taxon>Actinomycetes</taxon>
        <taxon>Micrococcales</taxon>
        <taxon>Micrococcaceae</taxon>
        <taxon>Citricoccus</taxon>
    </lineage>
</organism>
<feature type="transmembrane region" description="Helical" evidence="1">
    <location>
        <begin position="88"/>
        <end position="107"/>
    </location>
</feature>
<sequence length="146" mass="15749">MPASSETPPPADARTMLHAPTRASRWMWMSLTLDAVLIVVFAAQGRKTHESGTDLGGLLFTALPFLLAWAIATALTRPHRTWAQIWPAGVVVWLVTVAGGLALRVAFGGTAALAFQWVTAGALAVLLLGRRAVTALILRSRRRRRS</sequence>
<feature type="transmembrane region" description="Helical" evidence="1">
    <location>
        <begin position="113"/>
        <end position="138"/>
    </location>
</feature>
<keyword evidence="1" id="KW-1133">Transmembrane helix</keyword>
<dbReference type="InterPro" id="IPR021414">
    <property type="entry name" value="DUF3054"/>
</dbReference>
<keyword evidence="3" id="KW-1185">Reference proteome</keyword>
<dbReference type="EMBL" id="JBHLWH010000043">
    <property type="protein sequence ID" value="MFC0249895.1"/>
    <property type="molecule type" value="Genomic_DNA"/>
</dbReference>
<feature type="transmembrane region" description="Helical" evidence="1">
    <location>
        <begin position="26"/>
        <end position="43"/>
    </location>
</feature>
<proteinExistence type="predicted"/>
<gene>
    <name evidence="2" type="ORF">ACFFIO_15415</name>
</gene>
<dbReference type="RefSeq" id="WP_378043175.1">
    <property type="nucleotide sequence ID" value="NZ_JBHLWH010000043.1"/>
</dbReference>
<dbReference type="Pfam" id="PF11255">
    <property type="entry name" value="DUF3054"/>
    <property type="match status" value="1"/>
</dbReference>
<evidence type="ECO:0000256" key="1">
    <source>
        <dbReference type="SAM" id="Phobius"/>
    </source>
</evidence>
<feature type="transmembrane region" description="Helical" evidence="1">
    <location>
        <begin position="55"/>
        <end position="76"/>
    </location>
</feature>